<dbReference type="SUPFAM" id="SSF46689">
    <property type="entry name" value="Homeodomain-like"/>
    <property type="match status" value="1"/>
</dbReference>
<dbReference type="OrthoDB" id="9811084at2"/>
<name>A0A238ZHQ6_9RHOB</name>
<sequence length="191" mass="21148">MAPTLRQRRQEKTSRDIRLAALELCTTKGLDSVTAEAISARAGISLRTFFNYYPNKETAIVARPPGFPEKAIAAFNTGHGSLAEDLTDLLRAHLALLDEDRDIMLLLHELLRDNKVLRAAHEASLKLLHSDLADILAHRMTGQSRAMVDLFAGTVLIATGQLVQSMQDETPLADRAPEAWTKLRDLADLIR</sequence>
<proteinExistence type="predicted"/>
<evidence type="ECO:0000259" key="5">
    <source>
        <dbReference type="PROSITE" id="PS50977"/>
    </source>
</evidence>
<dbReference type="RefSeq" id="WP_089273659.1">
    <property type="nucleotide sequence ID" value="NZ_FZNN01000031.1"/>
</dbReference>
<evidence type="ECO:0000313" key="6">
    <source>
        <dbReference type="EMBL" id="SNR82223.1"/>
    </source>
</evidence>
<dbReference type="GO" id="GO:0003700">
    <property type="term" value="F:DNA-binding transcription factor activity"/>
    <property type="evidence" value="ECO:0007669"/>
    <property type="project" value="TreeGrafter"/>
</dbReference>
<keyword evidence="7" id="KW-1185">Reference proteome</keyword>
<reference evidence="6 7" key="1">
    <citation type="submission" date="2017-06" db="EMBL/GenBank/DDBJ databases">
        <authorList>
            <person name="Kim H.J."/>
            <person name="Triplett B.A."/>
        </authorList>
    </citation>
    <scope>NUCLEOTIDE SEQUENCE [LARGE SCALE GENOMIC DNA]</scope>
    <source>
        <strain evidence="6 7">DSM 29052</strain>
    </source>
</reference>
<evidence type="ECO:0000256" key="3">
    <source>
        <dbReference type="ARBA" id="ARBA00023163"/>
    </source>
</evidence>
<feature type="DNA-binding region" description="H-T-H motif" evidence="4">
    <location>
        <begin position="34"/>
        <end position="53"/>
    </location>
</feature>
<keyword evidence="3" id="KW-0804">Transcription</keyword>
<dbReference type="EMBL" id="FZNN01000031">
    <property type="protein sequence ID" value="SNR82223.1"/>
    <property type="molecule type" value="Genomic_DNA"/>
</dbReference>
<dbReference type="PANTHER" id="PTHR30055">
    <property type="entry name" value="HTH-TYPE TRANSCRIPTIONAL REGULATOR RUTR"/>
    <property type="match status" value="1"/>
</dbReference>
<dbReference type="Gene3D" id="1.10.357.10">
    <property type="entry name" value="Tetracycline Repressor, domain 2"/>
    <property type="match status" value="1"/>
</dbReference>
<keyword evidence="2 4" id="KW-0238">DNA-binding</keyword>
<dbReference type="PANTHER" id="PTHR30055:SF238">
    <property type="entry name" value="MYCOFACTOCIN BIOSYNTHESIS TRANSCRIPTIONAL REGULATOR MFTR-RELATED"/>
    <property type="match status" value="1"/>
</dbReference>
<protein>
    <submittedName>
        <fullName evidence="6">Transcriptional regulator, TetR family</fullName>
    </submittedName>
</protein>
<dbReference type="Proteomes" id="UP000198417">
    <property type="component" value="Unassembled WGS sequence"/>
</dbReference>
<evidence type="ECO:0000313" key="7">
    <source>
        <dbReference type="Proteomes" id="UP000198417"/>
    </source>
</evidence>
<organism evidence="6 7">
    <name type="scientific">Puniceibacterium sediminis</name>
    <dbReference type="NCBI Taxonomy" id="1608407"/>
    <lineage>
        <taxon>Bacteria</taxon>
        <taxon>Pseudomonadati</taxon>
        <taxon>Pseudomonadota</taxon>
        <taxon>Alphaproteobacteria</taxon>
        <taxon>Rhodobacterales</taxon>
        <taxon>Paracoccaceae</taxon>
        <taxon>Puniceibacterium</taxon>
    </lineage>
</organism>
<keyword evidence="1" id="KW-0805">Transcription regulation</keyword>
<evidence type="ECO:0000256" key="2">
    <source>
        <dbReference type="ARBA" id="ARBA00023125"/>
    </source>
</evidence>
<dbReference type="GO" id="GO:0000976">
    <property type="term" value="F:transcription cis-regulatory region binding"/>
    <property type="evidence" value="ECO:0007669"/>
    <property type="project" value="TreeGrafter"/>
</dbReference>
<dbReference type="InterPro" id="IPR050109">
    <property type="entry name" value="HTH-type_TetR-like_transc_reg"/>
</dbReference>
<dbReference type="InterPro" id="IPR009057">
    <property type="entry name" value="Homeodomain-like_sf"/>
</dbReference>
<gene>
    <name evidence="6" type="ORF">SAMN06265370_1311</name>
</gene>
<dbReference type="PROSITE" id="PS50977">
    <property type="entry name" value="HTH_TETR_2"/>
    <property type="match status" value="1"/>
</dbReference>
<evidence type="ECO:0000256" key="4">
    <source>
        <dbReference type="PROSITE-ProRule" id="PRU00335"/>
    </source>
</evidence>
<dbReference type="InterPro" id="IPR001647">
    <property type="entry name" value="HTH_TetR"/>
</dbReference>
<accession>A0A238ZHQ6</accession>
<evidence type="ECO:0000256" key="1">
    <source>
        <dbReference type="ARBA" id="ARBA00023015"/>
    </source>
</evidence>
<dbReference type="AlphaFoldDB" id="A0A238ZHQ6"/>
<feature type="domain" description="HTH tetR-type" evidence="5">
    <location>
        <begin position="11"/>
        <end position="71"/>
    </location>
</feature>
<dbReference type="Pfam" id="PF00440">
    <property type="entry name" value="TetR_N"/>
    <property type="match status" value="1"/>
</dbReference>